<protein>
    <submittedName>
        <fullName evidence="2">Toprim domain-containing protein</fullName>
    </submittedName>
</protein>
<evidence type="ECO:0000259" key="1">
    <source>
        <dbReference type="SMART" id="SM00778"/>
    </source>
</evidence>
<dbReference type="AlphaFoldDB" id="A0A7Y6NSJ9"/>
<dbReference type="InterPro" id="IPR006171">
    <property type="entry name" value="TOPRIM_dom"/>
</dbReference>
<dbReference type="EMBL" id="JABWMJ010000014">
    <property type="protein sequence ID" value="NUZ08565.1"/>
    <property type="molecule type" value="Genomic_DNA"/>
</dbReference>
<dbReference type="SMART" id="SM00778">
    <property type="entry name" value="Prim_Zn_Ribbon"/>
    <property type="match status" value="1"/>
</dbReference>
<comment type="caution">
    <text evidence="2">The sequence shown here is derived from an EMBL/GenBank/DDBJ whole genome shotgun (WGS) entry which is preliminary data.</text>
</comment>
<dbReference type="InterPro" id="IPR034154">
    <property type="entry name" value="TOPRIM_DnaG/twinkle"/>
</dbReference>
<dbReference type="SUPFAM" id="SSF57783">
    <property type="entry name" value="Zinc beta-ribbon"/>
    <property type="match status" value="1"/>
</dbReference>
<sequence>MMNNDFEVRVKDLKSRAHGHWTSILRNLGVDEDILKGKNLPCPIDGCGGTDRFQYTDKFGEGNYHCRSCGAGGGLKLAHAVRGGRFGELLDDIERMLGTARVVPAPGLSGPSLERMKKLCHQTWLQATPVAAGDEVDRYLRNRGIDQGAYPKTLRFHPALGYYEKQPGQKRSKLIATYPAMLACVQGSDGQAVTLHRTYLKDGRKALGDQSKKLLSAGINGSAVRLDEATDELAVTEGIETALAVRLRTGKPTWAALNCGNLERLWVPDRVLRVCIYADNDANAEFAGQSSAYLLAQRLVREARKAGLHRTVEVFVPRQAGTDWADIWLASLAKDRRAA</sequence>
<keyword evidence="3" id="KW-1185">Reference proteome</keyword>
<organism evidence="2 3">
    <name type="scientific">Piscinibacter koreensis</name>
    <dbReference type="NCBI Taxonomy" id="2742824"/>
    <lineage>
        <taxon>Bacteria</taxon>
        <taxon>Pseudomonadati</taxon>
        <taxon>Pseudomonadota</taxon>
        <taxon>Betaproteobacteria</taxon>
        <taxon>Burkholderiales</taxon>
        <taxon>Sphaerotilaceae</taxon>
        <taxon>Piscinibacter</taxon>
    </lineage>
</organism>
<dbReference type="InterPro" id="IPR013237">
    <property type="entry name" value="Phage_T7_Gp4_N"/>
</dbReference>
<evidence type="ECO:0000313" key="2">
    <source>
        <dbReference type="EMBL" id="NUZ08565.1"/>
    </source>
</evidence>
<reference evidence="2 3" key="1">
    <citation type="submission" date="2020-06" db="EMBL/GenBank/DDBJ databases">
        <title>Schlegella sp. ID0723 isolated from air conditioner.</title>
        <authorList>
            <person name="Kim D.Y."/>
            <person name="Kim D.-U."/>
        </authorList>
    </citation>
    <scope>NUCLEOTIDE SEQUENCE [LARGE SCALE GENOMIC DNA]</scope>
    <source>
        <strain evidence="2 3">ID0723</strain>
    </source>
</reference>
<dbReference type="GO" id="GO:0004386">
    <property type="term" value="F:helicase activity"/>
    <property type="evidence" value="ECO:0007669"/>
    <property type="project" value="InterPro"/>
</dbReference>
<feature type="domain" description="DNA primase/helicase Gp4 N-terminal Bacteriophage T7-like" evidence="1">
    <location>
        <begin position="37"/>
        <end position="75"/>
    </location>
</feature>
<dbReference type="GO" id="GO:0008270">
    <property type="term" value="F:zinc ion binding"/>
    <property type="evidence" value="ECO:0007669"/>
    <property type="project" value="InterPro"/>
</dbReference>
<dbReference type="Pfam" id="PF23639">
    <property type="entry name" value="DUF7146"/>
    <property type="match status" value="1"/>
</dbReference>
<dbReference type="Pfam" id="PF08273">
    <property type="entry name" value="Zn_Ribbon_Prim"/>
    <property type="match status" value="1"/>
</dbReference>
<dbReference type="InterPro" id="IPR055570">
    <property type="entry name" value="DUF7146"/>
</dbReference>
<dbReference type="Pfam" id="PF13362">
    <property type="entry name" value="Toprim_3"/>
    <property type="match status" value="1"/>
</dbReference>
<evidence type="ECO:0000313" key="3">
    <source>
        <dbReference type="Proteomes" id="UP000529637"/>
    </source>
</evidence>
<accession>A0A7Y6NSJ9</accession>
<proteinExistence type="predicted"/>
<dbReference type="Proteomes" id="UP000529637">
    <property type="component" value="Unassembled WGS sequence"/>
</dbReference>
<dbReference type="CDD" id="cd01029">
    <property type="entry name" value="TOPRIM_primases"/>
    <property type="match status" value="1"/>
</dbReference>
<gene>
    <name evidence="2" type="ORF">HQN59_22710</name>
</gene>
<name>A0A7Y6NSJ9_9BURK</name>